<evidence type="ECO:0000259" key="1">
    <source>
        <dbReference type="Pfam" id="PF13392"/>
    </source>
</evidence>
<dbReference type="InterPro" id="IPR003615">
    <property type="entry name" value="HNH_nuc"/>
</dbReference>
<keyword evidence="2" id="KW-0614">Plasmid</keyword>
<feature type="domain" description="HNH nuclease" evidence="1">
    <location>
        <begin position="52"/>
        <end position="72"/>
    </location>
</feature>
<gene>
    <name evidence="2" type="ORF">GNE12_26665</name>
</gene>
<dbReference type="Pfam" id="PF13392">
    <property type="entry name" value="HNH_3"/>
    <property type="match status" value="1"/>
</dbReference>
<name>A0ABR6SGH0_ANAVA</name>
<protein>
    <submittedName>
        <fullName evidence="2">HNH endonuclease</fullName>
    </submittedName>
</protein>
<dbReference type="GeneID" id="58727001"/>
<dbReference type="GO" id="GO:0004519">
    <property type="term" value="F:endonuclease activity"/>
    <property type="evidence" value="ECO:0007669"/>
    <property type="project" value="UniProtKB-KW"/>
</dbReference>
<dbReference type="RefSeq" id="WP_011316392.1">
    <property type="nucleotide sequence ID" value="NZ_JACKZP010000269.1"/>
</dbReference>
<evidence type="ECO:0000313" key="2">
    <source>
        <dbReference type="EMBL" id="MBC1305480.1"/>
    </source>
</evidence>
<geneLocation type="plasmid" evidence="2">
    <name>pN2B-A</name>
</geneLocation>
<organism evidence="2 3">
    <name type="scientific">Trichormus variabilis N2B</name>
    <dbReference type="NCBI Taxonomy" id="2681315"/>
    <lineage>
        <taxon>Bacteria</taxon>
        <taxon>Bacillati</taxon>
        <taxon>Cyanobacteriota</taxon>
        <taxon>Cyanophyceae</taxon>
        <taxon>Nostocales</taxon>
        <taxon>Nostocaceae</taxon>
        <taxon>Trichormus</taxon>
    </lineage>
</organism>
<evidence type="ECO:0000313" key="3">
    <source>
        <dbReference type="Proteomes" id="UP000570851"/>
    </source>
</evidence>
<keyword evidence="3" id="KW-1185">Reference proteome</keyword>
<dbReference type="Gene3D" id="1.10.30.50">
    <property type="match status" value="1"/>
</dbReference>
<reference evidence="2 3" key="1">
    <citation type="submission" date="2019-11" db="EMBL/GenBank/DDBJ databases">
        <title>Comparison of genomes from free-living endosymbiotic cyanobacteria isolated from Azolla.</title>
        <authorList>
            <person name="Thiel T."/>
            <person name="Pratte B."/>
        </authorList>
    </citation>
    <scope>NUCLEOTIDE SEQUENCE [LARGE SCALE GENOMIC DNA]</scope>
    <source>
        <strain evidence="2 3">N2B</strain>
        <plasmid evidence="2">pN2B-A</plasmid>
    </source>
</reference>
<keyword evidence="2" id="KW-0255">Endonuclease</keyword>
<keyword evidence="2" id="KW-0378">Hydrolase</keyword>
<sequence length="102" mass="11573">MSQDLYPNNWKEIATALKAASNWRCAKCGRVCLRPGEKPDNLTFSERKAHTLQVHHWNRDPSDNRLENLVCLCSGCHLSYHCFSRGNVSPGQLSLFAEQKVS</sequence>
<keyword evidence="2" id="KW-0540">Nuclease</keyword>
<comment type="caution">
    <text evidence="2">The sequence shown here is derived from an EMBL/GenBank/DDBJ whole genome shotgun (WGS) entry which is preliminary data.</text>
</comment>
<dbReference type="Proteomes" id="UP000570851">
    <property type="component" value="Unassembled WGS sequence"/>
</dbReference>
<dbReference type="EMBL" id="JACKZP010000269">
    <property type="protein sequence ID" value="MBC1305480.1"/>
    <property type="molecule type" value="Genomic_DNA"/>
</dbReference>
<accession>A0ABR6SGH0</accession>
<proteinExistence type="predicted"/>